<comment type="similarity">
    <text evidence="2 6">Belongs to the sodium:solute symporter (SSF) (TC 2.A.21) family.</text>
</comment>
<feature type="transmembrane region" description="Helical" evidence="7">
    <location>
        <begin position="129"/>
        <end position="153"/>
    </location>
</feature>
<feature type="transmembrane region" description="Helical" evidence="7">
    <location>
        <begin position="347"/>
        <end position="374"/>
    </location>
</feature>
<feature type="transmembrane region" description="Helical" evidence="7">
    <location>
        <begin position="394"/>
        <end position="415"/>
    </location>
</feature>
<evidence type="ECO:0008006" key="10">
    <source>
        <dbReference type="Google" id="ProtNLM"/>
    </source>
</evidence>
<dbReference type="STRING" id="669874.A0A1E4TMY2"/>
<feature type="transmembrane region" description="Helical" evidence="7">
    <location>
        <begin position="450"/>
        <end position="474"/>
    </location>
</feature>
<gene>
    <name evidence="8" type="ORF">PACTADRAFT_72193</name>
</gene>
<dbReference type="GO" id="GO:0015204">
    <property type="term" value="F:urea transmembrane transporter activity"/>
    <property type="evidence" value="ECO:0007669"/>
    <property type="project" value="InterPro"/>
</dbReference>
<feature type="transmembrane region" description="Helical" evidence="7">
    <location>
        <begin position="197"/>
        <end position="215"/>
    </location>
</feature>
<keyword evidence="5 7" id="KW-0472">Membrane</keyword>
<feature type="transmembrane region" description="Helical" evidence="7">
    <location>
        <begin position="88"/>
        <end position="108"/>
    </location>
</feature>
<feature type="transmembrane region" description="Helical" evidence="7">
    <location>
        <begin position="421"/>
        <end position="443"/>
    </location>
</feature>
<dbReference type="CDD" id="cd11476">
    <property type="entry name" value="SLC5sbd_DUR3"/>
    <property type="match status" value="1"/>
</dbReference>
<dbReference type="Pfam" id="PF00474">
    <property type="entry name" value="SSF"/>
    <property type="match status" value="1"/>
</dbReference>
<comment type="subcellular location">
    <subcellularLocation>
        <location evidence="1">Membrane</location>
        <topology evidence="1">Multi-pass membrane protein</topology>
    </subcellularLocation>
</comment>
<dbReference type="InterPro" id="IPR031155">
    <property type="entry name" value="DUR"/>
</dbReference>
<feature type="transmembrane region" description="Helical" evidence="7">
    <location>
        <begin position="12"/>
        <end position="31"/>
    </location>
</feature>
<evidence type="ECO:0000256" key="5">
    <source>
        <dbReference type="ARBA" id="ARBA00023136"/>
    </source>
</evidence>
<dbReference type="OrthoDB" id="6132759at2759"/>
<dbReference type="Proteomes" id="UP000094236">
    <property type="component" value="Unassembled WGS sequence"/>
</dbReference>
<reference evidence="9" key="1">
    <citation type="submission" date="2016-05" db="EMBL/GenBank/DDBJ databases">
        <title>Comparative genomics of biotechnologically important yeasts.</title>
        <authorList>
            <consortium name="DOE Joint Genome Institute"/>
            <person name="Riley R."/>
            <person name="Haridas S."/>
            <person name="Wolfe K.H."/>
            <person name="Lopes M.R."/>
            <person name="Hittinger C.T."/>
            <person name="Goker M."/>
            <person name="Salamov A."/>
            <person name="Wisecaver J."/>
            <person name="Long T.M."/>
            <person name="Aerts A.L."/>
            <person name="Barry K."/>
            <person name="Choi C."/>
            <person name="Clum A."/>
            <person name="Coughlan A.Y."/>
            <person name="Deshpande S."/>
            <person name="Douglass A.P."/>
            <person name="Hanson S.J."/>
            <person name="Klenk H.-P."/>
            <person name="Labutti K."/>
            <person name="Lapidus A."/>
            <person name="Lindquist E."/>
            <person name="Lipzen A."/>
            <person name="Meier-Kolthoff J.P."/>
            <person name="Ohm R.A."/>
            <person name="Otillar R.P."/>
            <person name="Pangilinan J."/>
            <person name="Peng Y."/>
            <person name="Rokas A."/>
            <person name="Rosa C.A."/>
            <person name="Scheuner C."/>
            <person name="Sibirny A.A."/>
            <person name="Slot J.C."/>
            <person name="Stielow J.B."/>
            <person name="Sun H."/>
            <person name="Kurtzman C.P."/>
            <person name="Blackwell M."/>
            <person name="Grigoriev I.V."/>
            <person name="Jeffries T.W."/>
        </authorList>
    </citation>
    <scope>NUCLEOTIDE SEQUENCE [LARGE SCALE GENOMIC DNA]</scope>
    <source>
        <strain evidence="9">NRRL Y-2460</strain>
    </source>
</reference>
<evidence type="ECO:0000256" key="3">
    <source>
        <dbReference type="ARBA" id="ARBA00022692"/>
    </source>
</evidence>
<name>A0A1E4TMY2_PACTA</name>
<dbReference type="AlphaFoldDB" id="A0A1E4TMY2"/>
<keyword evidence="9" id="KW-1185">Reference proteome</keyword>
<feature type="transmembrane region" description="Helical" evidence="7">
    <location>
        <begin position="611"/>
        <end position="635"/>
    </location>
</feature>
<evidence type="ECO:0000256" key="2">
    <source>
        <dbReference type="ARBA" id="ARBA00006434"/>
    </source>
</evidence>
<dbReference type="Gene3D" id="1.20.1730.10">
    <property type="entry name" value="Sodium/glucose cotransporter"/>
    <property type="match status" value="1"/>
</dbReference>
<feature type="transmembrane region" description="Helical" evidence="7">
    <location>
        <begin position="52"/>
        <end position="68"/>
    </location>
</feature>
<evidence type="ECO:0000313" key="8">
    <source>
        <dbReference type="EMBL" id="ODV93125.1"/>
    </source>
</evidence>
<evidence type="ECO:0000256" key="1">
    <source>
        <dbReference type="ARBA" id="ARBA00004141"/>
    </source>
</evidence>
<protein>
    <recommendedName>
        <fullName evidence="10">Urea active transporter</fullName>
    </recommendedName>
</protein>
<feature type="transmembrane region" description="Helical" evidence="7">
    <location>
        <begin position="580"/>
        <end position="599"/>
    </location>
</feature>
<feature type="transmembrane region" description="Helical" evidence="7">
    <location>
        <begin position="486"/>
        <end position="509"/>
    </location>
</feature>
<sequence>MEPNLPQGAGYAIIIGMGAFFAFLINIFTFFQNRFSKLNTNKADEFSAASRNIPFGLMVVSIVSSWTWSLTLLQSATESYNLGISGGWWYAVGGLIQVSVFSIIAAKVKSNANLVTTFPEMAYFRFGTAGHLSFLWCGLVCNAIVSSCILLGGSAVVSAATGMNVYASLLLIPLSTAIYVYFGGLRSTFISDATHTFVLLIMLIIFVFTIFASGIDDKIGSPGRMVELLSQLEPVDNNYHGSYLTFRSSGGGIFSIQSIITGFGLVNCDQAYWSRAIASNPLRTSSAYFTACICWFVIPFAMGTTLGLGARALSVYSDFPSLSSDEVTAGLAAVATAGYVLGKAGTVLIIIMVFLSVTSSFSGELIAASTLLSYDVYKKYIRKSASPEEVVTSAKYFVFFWALFSFALASAFHAGGISMGWLFNFLGVSTASGVFPIALTFTWNNLNKTGAIAGSILGMILALVAWLVMCYKYLGSITLSNLSDEWVSFTGNVCAIVLGGVLSITISLIKPANFDFNKTRNRTILSDSNGAEASKEIEGNVKNNEIEYQAKDSEESSESDLPVDDSHIDHQYLQKQFKKYIILSSVTALIISIIIPVPLSAAPYVFSKGFLTFVVAVIIIWLFVTFTFTIIWPLMESRKTLARMLLDLVGKKSYLEDNEEEEETERDS</sequence>
<feature type="transmembrane region" description="Helical" evidence="7">
    <location>
        <begin position="287"/>
        <end position="310"/>
    </location>
</feature>
<accession>A0A1E4TMY2</accession>
<dbReference type="PANTHER" id="PTHR46154">
    <property type="match status" value="1"/>
</dbReference>
<evidence type="ECO:0000256" key="6">
    <source>
        <dbReference type="RuleBase" id="RU362091"/>
    </source>
</evidence>
<dbReference type="PANTHER" id="PTHR46154:SF2">
    <property type="entry name" value="SOLUTE SYMPORTER FAMILY TRANSPORTER (AFU_ORTHOLOGUE AFUA_6G03200)"/>
    <property type="match status" value="1"/>
</dbReference>
<keyword evidence="4 7" id="KW-1133">Transmembrane helix</keyword>
<organism evidence="8 9">
    <name type="scientific">Pachysolen tannophilus NRRL Y-2460</name>
    <dbReference type="NCBI Taxonomy" id="669874"/>
    <lineage>
        <taxon>Eukaryota</taxon>
        <taxon>Fungi</taxon>
        <taxon>Dikarya</taxon>
        <taxon>Ascomycota</taxon>
        <taxon>Saccharomycotina</taxon>
        <taxon>Pichiomycetes</taxon>
        <taxon>Pachysolenaceae</taxon>
        <taxon>Pachysolen</taxon>
    </lineage>
</organism>
<proteinExistence type="inferred from homology"/>
<dbReference type="InterPro" id="IPR001734">
    <property type="entry name" value="Na/solute_symporter"/>
</dbReference>
<dbReference type="PROSITE" id="PS50283">
    <property type="entry name" value="NA_SOLUT_SYMP_3"/>
    <property type="match status" value="1"/>
</dbReference>
<keyword evidence="3 7" id="KW-0812">Transmembrane</keyword>
<evidence type="ECO:0000256" key="7">
    <source>
        <dbReference type="SAM" id="Phobius"/>
    </source>
</evidence>
<dbReference type="InterPro" id="IPR038377">
    <property type="entry name" value="Na/Glc_symporter_sf"/>
</dbReference>
<feature type="transmembrane region" description="Helical" evidence="7">
    <location>
        <begin position="165"/>
        <end position="185"/>
    </location>
</feature>
<dbReference type="EMBL" id="KV454018">
    <property type="protein sequence ID" value="ODV93125.1"/>
    <property type="molecule type" value="Genomic_DNA"/>
</dbReference>
<evidence type="ECO:0000256" key="4">
    <source>
        <dbReference type="ARBA" id="ARBA00022989"/>
    </source>
</evidence>
<dbReference type="GO" id="GO:0005886">
    <property type="term" value="C:plasma membrane"/>
    <property type="evidence" value="ECO:0007669"/>
    <property type="project" value="TreeGrafter"/>
</dbReference>
<evidence type="ECO:0000313" key="9">
    <source>
        <dbReference type="Proteomes" id="UP000094236"/>
    </source>
</evidence>